<evidence type="ECO:0000256" key="2">
    <source>
        <dbReference type="SAM" id="SignalP"/>
    </source>
</evidence>
<accession>A0ABQ5G2Z9</accession>
<feature type="region of interest" description="Disordered" evidence="1">
    <location>
        <begin position="153"/>
        <end position="172"/>
    </location>
</feature>
<keyword evidence="4" id="KW-1185">Reference proteome</keyword>
<feature type="chain" id="PRO_5046731691" evidence="2">
    <location>
        <begin position="23"/>
        <end position="424"/>
    </location>
</feature>
<feature type="compositionally biased region" description="Acidic residues" evidence="1">
    <location>
        <begin position="160"/>
        <end position="170"/>
    </location>
</feature>
<protein>
    <submittedName>
        <fullName evidence="3">Uncharacterized protein</fullName>
    </submittedName>
</protein>
<proteinExistence type="predicted"/>
<dbReference type="Proteomes" id="UP001151760">
    <property type="component" value="Unassembled WGS sequence"/>
</dbReference>
<keyword evidence="2" id="KW-0732">Signal</keyword>
<evidence type="ECO:0000313" key="3">
    <source>
        <dbReference type="EMBL" id="GJT69232.1"/>
    </source>
</evidence>
<dbReference type="EMBL" id="BQNB010017969">
    <property type="protein sequence ID" value="GJT69232.1"/>
    <property type="molecule type" value="Genomic_DNA"/>
</dbReference>
<reference evidence="3" key="1">
    <citation type="journal article" date="2022" name="Int. J. Mol. Sci.">
        <title>Draft Genome of Tanacetum Coccineum: Genomic Comparison of Closely Related Tanacetum-Family Plants.</title>
        <authorList>
            <person name="Yamashiro T."/>
            <person name="Shiraishi A."/>
            <person name="Nakayama K."/>
            <person name="Satake H."/>
        </authorList>
    </citation>
    <scope>NUCLEOTIDE SEQUENCE</scope>
</reference>
<gene>
    <name evidence="3" type="ORF">Tco_1028518</name>
</gene>
<reference evidence="3" key="2">
    <citation type="submission" date="2022-01" db="EMBL/GenBank/DDBJ databases">
        <authorList>
            <person name="Yamashiro T."/>
            <person name="Shiraishi A."/>
            <person name="Satake H."/>
            <person name="Nakayama K."/>
        </authorList>
    </citation>
    <scope>NUCLEOTIDE SEQUENCE</scope>
</reference>
<evidence type="ECO:0000313" key="4">
    <source>
        <dbReference type="Proteomes" id="UP001151760"/>
    </source>
</evidence>
<sequence>MIGRKVIRTLASVEIEIVLILGLPCCLSSSSVRCLESAYLDGTTTESEPFKDPTDTKTPESPLAIAPPILVPILCRTARMAVRIPYAMSSGLSASMAKVAAMSEFVLRKRFRSSYESSPSVSPPDLPLRKRYHENKGPTAEDEDPAVEDEGLTAAVEGPGMDDEDYDLDDETHGMDDEGRGIDDEEHCVESDGLGLEEEEAVPGGQRQVALVVRTTSSGSAQESERPERVSAFRQPTLTTWTDLEEGMIYIDIPNYPPPAPPVQTPPSPEWTSGLLPISPSHSDVPSPISSPMIPLTVPSPVATPATVETEGFLTEMGAQVEMQGGLIHDHAVRLEELSPALFERYDRDIGELFTRSGVRPVLALEAWAGQTDAQRAALWYAISDVQGENRDLQLQLAEERRARLELAEVVDGMRRGQEPIGGA</sequence>
<name>A0ABQ5G2Z9_9ASTR</name>
<feature type="signal peptide" evidence="2">
    <location>
        <begin position="1"/>
        <end position="22"/>
    </location>
</feature>
<organism evidence="3 4">
    <name type="scientific">Tanacetum coccineum</name>
    <dbReference type="NCBI Taxonomy" id="301880"/>
    <lineage>
        <taxon>Eukaryota</taxon>
        <taxon>Viridiplantae</taxon>
        <taxon>Streptophyta</taxon>
        <taxon>Embryophyta</taxon>
        <taxon>Tracheophyta</taxon>
        <taxon>Spermatophyta</taxon>
        <taxon>Magnoliopsida</taxon>
        <taxon>eudicotyledons</taxon>
        <taxon>Gunneridae</taxon>
        <taxon>Pentapetalae</taxon>
        <taxon>asterids</taxon>
        <taxon>campanulids</taxon>
        <taxon>Asterales</taxon>
        <taxon>Asteraceae</taxon>
        <taxon>Asteroideae</taxon>
        <taxon>Anthemideae</taxon>
        <taxon>Anthemidinae</taxon>
        <taxon>Tanacetum</taxon>
    </lineage>
</organism>
<feature type="region of interest" description="Disordered" evidence="1">
    <location>
        <begin position="114"/>
        <end position="148"/>
    </location>
</feature>
<feature type="region of interest" description="Disordered" evidence="1">
    <location>
        <begin position="43"/>
        <end position="62"/>
    </location>
</feature>
<comment type="caution">
    <text evidence="3">The sequence shown here is derived from an EMBL/GenBank/DDBJ whole genome shotgun (WGS) entry which is preliminary data.</text>
</comment>
<evidence type="ECO:0000256" key="1">
    <source>
        <dbReference type="SAM" id="MobiDB-lite"/>
    </source>
</evidence>
<feature type="compositionally biased region" description="Basic and acidic residues" evidence="1">
    <location>
        <begin position="48"/>
        <end position="58"/>
    </location>
</feature>